<dbReference type="RefSeq" id="WP_132486271.1">
    <property type="nucleotide sequence ID" value="NZ_SMKW01000021.1"/>
</dbReference>
<dbReference type="OrthoDB" id="5115613at2"/>
<gene>
    <name evidence="1" type="ORF">E1288_17255</name>
</gene>
<sequence length="154" mass="16838">MGTVQAVRWREFEAAAPELGDFGRQRLQAGPCNLGTVRRDGSARVHPVSPKVVRGNLVLYMYPTSPKGADLARDPRFALHATVDDDHGTGGEFSLRGIARRVNDDALGKELAPGGFPAQDRYIRFELLISSVLAGTYGEGAEKPHLRRWSAPTR</sequence>
<accession>A0A4R4YZ64</accession>
<dbReference type="Proteomes" id="UP000294947">
    <property type="component" value="Unassembled WGS sequence"/>
</dbReference>
<comment type="caution">
    <text evidence="1">The sequence shown here is derived from an EMBL/GenBank/DDBJ whole genome shotgun (WGS) entry which is preliminary data.</text>
</comment>
<dbReference type="AlphaFoldDB" id="A0A4R4YZ64"/>
<dbReference type="SUPFAM" id="SSF50475">
    <property type="entry name" value="FMN-binding split barrel"/>
    <property type="match status" value="1"/>
</dbReference>
<evidence type="ECO:0000313" key="2">
    <source>
        <dbReference type="Proteomes" id="UP000294947"/>
    </source>
</evidence>
<evidence type="ECO:0000313" key="1">
    <source>
        <dbReference type="EMBL" id="TDD50300.1"/>
    </source>
</evidence>
<dbReference type="InterPro" id="IPR012349">
    <property type="entry name" value="Split_barrel_FMN-bd"/>
</dbReference>
<protein>
    <submittedName>
        <fullName evidence="1">Pyridoxamine 5'-phosphate oxidase</fullName>
    </submittedName>
</protein>
<dbReference type="EMBL" id="SMKW01000021">
    <property type="protein sequence ID" value="TDD50300.1"/>
    <property type="molecule type" value="Genomic_DNA"/>
</dbReference>
<reference evidence="1 2" key="1">
    <citation type="submission" date="2019-03" db="EMBL/GenBank/DDBJ databases">
        <title>Draft genome sequences of novel Actinobacteria.</title>
        <authorList>
            <person name="Sahin N."/>
            <person name="Ay H."/>
            <person name="Saygin H."/>
        </authorList>
    </citation>
    <scope>NUCLEOTIDE SEQUENCE [LARGE SCALE GENOMIC DNA]</scope>
    <source>
        <strain evidence="1 2">7K502</strain>
    </source>
</reference>
<keyword evidence="2" id="KW-1185">Reference proteome</keyword>
<proteinExistence type="predicted"/>
<dbReference type="Gene3D" id="2.30.110.10">
    <property type="entry name" value="Electron Transport, Fmn-binding Protein, Chain A"/>
    <property type="match status" value="1"/>
</dbReference>
<name>A0A4R4YZ64_9PSEU</name>
<organism evidence="1 2">
    <name type="scientific">Saccharopolyspora elongata</name>
    <dbReference type="NCBI Taxonomy" id="2530387"/>
    <lineage>
        <taxon>Bacteria</taxon>
        <taxon>Bacillati</taxon>
        <taxon>Actinomycetota</taxon>
        <taxon>Actinomycetes</taxon>
        <taxon>Pseudonocardiales</taxon>
        <taxon>Pseudonocardiaceae</taxon>
        <taxon>Saccharopolyspora</taxon>
    </lineage>
</organism>